<dbReference type="InterPro" id="IPR036691">
    <property type="entry name" value="Endo/exonu/phosph_ase_sf"/>
</dbReference>
<dbReference type="OrthoDB" id="410542at2759"/>
<dbReference type="SUPFAM" id="SSF56219">
    <property type="entry name" value="DNase I-like"/>
    <property type="match status" value="1"/>
</dbReference>
<gene>
    <name evidence="1" type="ORF">ILUMI_12207</name>
</gene>
<reference evidence="1" key="1">
    <citation type="submission" date="2019-08" db="EMBL/GenBank/DDBJ databases">
        <title>The genome of the North American firefly Photinus pyralis.</title>
        <authorList>
            <consortium name="Photinus pyralis genome working group"/>
            <person name="Fallon T.R."/>
            <person name="Sander Lower S.E."/>
            <person name="Weng J.-K."/>
        </authorList>
    </citation>
    <scope>NUCLEOTIDE SEQUENCE</scope>
    <source>
        <strain evidence="1">TRF0915ILg1</strain>
        <tissue evidence="1">Whole body</tissue>
    </source>
</reference>
<sequence>MELEVLGNDIVLIAIYAPNDDANIETKNEFDQHLTNILDNIGNRKEIFLVGDMNARVGRKDNDPVVGRFGEETINDNGRRSIEICETYSLEIIDYIIQKQQSNLKTKDVRVFRSAECGTDHIPFPSQRRLTEILKELTREQDDKAT</sequence>
<accession>A0A8K0CYW9</accession>
<name>A0A8K0CYW9_IGNLU</name>
<dbReference type="Proteomes" id="UP000801492">
    <property type="component" value="Unassembled WGS sequence"/>
</dbReference>
<proteinExistence type="predicted"/>
<dbReference type="Gene3D" id="3.60.10.10">
    <property type="entry name" value="Endonuclease/exonuclease/phosphatase"/>
    <property type="match status" value="1"/>
</dbReference>
<organism evidence="1 2">
    <name type="scientific">Ignelater luminosus</name>
    <name type="common">Cucubano</name>
    <name type="synonym">Pyrophorus luminosus</name>
    <dbReference type="NCBI Taxonomy" id="2038154"/>
    <lineage>
        <taxon>Eukaryota</taxon>
        <taxon>Metazoa</taxon>
        <taxon>Ecdysozoa</taxon>
        <taxon>Arthropoda</taxon>
        <taxon>Hexapoda</taxon>
        <taxon>Insecta</taxon>
        <taxon>Pterygota</taxon>
        <taxon>Neoptera</taxon>
        <taxon>Endopterygota</taxon>
        <taxon>Coleoptera</taxon>
        <taxon>Polyphaga</taxon>
        <taxon>Elateriformia</taxon>
        <taxon>Elateroidea</taxon>
        <taxon>Elateridae</taxon>
        <taxon>Agrypninae</taxon>
        <taxon>Pyrophorini</taxon>
        <taxon>Ignelater</taxon>
    </lineage>
</organism>
<keyword evidence="2" id="KW-1185">Reference proteome</keyword>
<evidence type="ECO:0000313" key="1">
    <source>
        <dbReference type="EMBL" id="KAF2893966.1"/>
    </source>
</evidence>
<comment type="caution">
    <text evidence="1">The sequence shown here is derived from an EMBL/GenBank/DDBJ whole genome shotgun (WGS) entry which is preliminary data.</text>
</comment>
<evidence type="ECO:0008006" key="3">
    <source>
        <dbReference type="Google" id="ProtNLM"/>
    </source>
</evidence>
<protein>
    <recommendedName>
        <fullName evidence="3">Craniofacial development protein 2-like</fullName>
    </recommendedName>
</protein>
<dbReference type="AlphaFoldDB" id="A0A8K0CYW9"/>
<evidence type="ECO:0000313" key="2">
    <source>
        <dbReference type="Proteomes" id="UP000801492"/>
    </source>
</evidence>
<dbReference type="EMBL" id="VTPC01007497">
    <property type="protein sequence ID" value="KAF2893966.1"/>
    <property type="molecule type" value="Genomic_DNA"/>
</dbReference>